<dbReference type="Proteomes" id="UP001304298">
    <property type="component" value="Unassembled WGS sequence"/>
</dbReference>
<proteinExistence type="inferred from homology"/>
<sequence length="285" mass="30531">MNIANVSGRLHLVRDGRVLDVGKASDGRFSPEPGEAYARWPELTAWAAEQRDDAFTDALDVADLGAPVPAPRQVFALGTNYRTHAAEVGWPVPETPMVFTKFPSSVTGPVAQVGITGPRVDWEVELVVVIGTGGHRIAEADAWQAIAGFTVGQDISDRDVQLRPESTPQLGLGKSFPGFSPIGPVVADLDEVGDPHDLGLRCRVNGELVQDGRTDDLVFTIPQLVAYLSDVVTLLPGDLVFTGTPSGVGIARRPPRFLAPGDVVHSEIDRIGELTTTFVEREVRA</sequence>
<dbReference type="PANTHER" id="PTHR42796:SF4">
    <property type="entry name" value="FUMARYLACETOACETATE HYDROLASE DOMAIN-CONTAINING PROTEIN 2A"/>
    <property type="match status" value="1"/>
</dbReference>
<organism evidence="4 5">
    <name type="scientific">Amycolatopsis heterodermiae</name>
    <dbReference type="NCBI Taxonomy" id="3110235"/>
    <lineage>
        <taxon>Bacteria</taxon>
        <taxon>Bacillati</taxon>
        <taxon>Actinomycetota</taxon>
        <taxon>Actinomycetes</taxon>
        <taxon>Pseudonocardiales</taxon>
        <taxon>Pseudonocardiaceae</taxon>
        <taxon>Amycolatopsis</taxon>
    </lineage>
</organism>
<evidence type="ECO:0000313" key="4">
    <source>
        <dbReference type="EMBL" id="MEA5362297.1"/>
    </source>
</evidence>
<name>A0ABU5R7T1_9PSEU</name>
<evidence type="ECO:0000256" key="1">
    <source>
        <dbReference type="ARBA" id="ARBA00010211"/>
    </source>
</evidence>
<accession>A0ABU5R7T1</accession>
<dbReference type="PANTHER" id="PTHR42796">
    <property type="entry name" value="FUMARYLACETOACETATE HYDROLASE DOMAIN-CONTAINING PROTEIN 2A-RELATED"/>
    <property type="match status" value="1"/>
</dbReference>
<dbReference type="Gene3D" id="3.90.850.10">
    <property type="entry name" value="Fumarylacetoacetase-like, C-terminal domain"/>
    <property type="match status" value="1"/>
</dbReference>
<protein>
    <submittedName>
        <fullName evidence="4">Fumarylacetoacetate hydrolase family protein</fullName>
    </submittedName>
</protein>
<dbReference type="RefSeq" id="WP_323329781.1">
    <property type="nucleotide sequence ID" value="NZ_JAYFSI010000005.1"/>
</dbReference>
<dbReference type="EMBL" id="JAYFSI010000005">
    <property type="protein sequence ID" value="MEA5362297.1"/>
    <property type="molecule type" value="Genomic_DNA"/>
</dbReference>
<keyword evidence="2" id="KW-0479">Metal-binding</keyword>
<dbReference type="InterPro" id="IPR011234">
    <property type="entry name" value="Fumarylacetoacetase-like_C"/>
</dbReference>
<dbReference type="Pfam" id="PF01557">
    <property type="entry name" value="FAA_hydrolase"/>
    <property type="match status" value="1"/>
</dbReference>
<keyword evidence="4" id="KW-0378">Hydrolase</keyword>
<comment type="caution">
    <text evidence="4">The sequence shown here is derived from an EMBL/GenBank/DDBJ whole genome shotgun (WGS) entry which is preliminary data.</text>
</comment>
<reference evidence="4 5" key="1">
    <citation type="submission" date="2023-12" db="EMBL/GenBank/DDBJ databases">
        <title>Amycolatopsis sp. V23-08.</title>
        <authorList>
            <person name="Somphong A."/>
        </authorList>
    </citation>
    <scope>NUCLEOTIDE SEQUENCE [LARGE SCALE GENOMIC DNA]</scope>
    <source>
        <strain evidence="4 5">V23-08</strain>
    </source>
</reference>
<gene>
    <name evidence="4" type="ORF">VA596_22360</name>
</gene>
<comment type="similarity">
    <text evidence="1">Belongs to the FAH family.</text>
</comment>
<feature type="domain" description="Fumarylacetoacetase-like C-terminal" evidence="3">
    <location>
        <begin position="74"/>
        <end position="278"/>
    </location>
</feature>
<dbReference type="InterPro" id="IPR036663">
    <property type="entry name" value="Fumarylacetoacetase_C_sf"/>
</dbReference>
<evidence type="ECO:0000259" key="3">
    <source>
        <dbReference type="Pfam" id="PF01557"/>
    </source>
</evidence>
<dbReference type="InterPro" id="IPR051121">
    <property type="entry name" value="FAH"/>
</dbReference>
<evidence type="ECO:0000313" key="5">
    <source>
        <dbReference type="Proteomes" id="UP001304298"/>
    </source>
</evidence>
<evidence type="ECO:0000256" key="2">
    <source>
        <dbReference type="ARBA" id="ARBA00022723"/>
    </source>
</evidence>
<keyword evidence="5" id="KW-1185">Reference proteome</keyword>
<dbReference type="SUPFAM" id="SSF56529">
    <property type="entry name" value="FAH"/>
    <property type="match status" value="1"/>
</dbReference>
<dbReference type="GO" id="GO:0016787">
    <property type="term" value="F:hydrolase activity"/>
    <property type="evidence" value="ECO:0007669"/>
    <property type="project" value="UniProtKB-KW"/>
</dbReference>